<keyword evidence="1" id="KW-0732">Signal</keyword>
<sequence>MKIKLTLIVLLLLSIEGFSQKNNFDYLKNSNPNPKNELSLHFKNAIPFRLLKNIKYPKATYTLNVFFYVNTLGEPYDISTSFKVNKELSNTIKKALLDFPIEKLNLGALDTKKRYSFQIIASTVQYENIIYCSSIIIEETLPVCEPCTDLEYYKDIKSCINLEIKNFFNRNLDSSAVNIAKKKTKSLKAKLRVNKKGKLILLKGENLDLFSGVTSNFPLFNSPAKINGKPTVYNYTFYPSTNNKNIFLNADEISNNKASSTNEFTKFITERLEAKYIGNSGLNRINKNLYLNFEIDKNGKPINIKTNARSYSLENKIIKLFKEYLNTQLNLEKRNTLANYFTTILTYKNGKTIVETLKKFGEETIPIFPGCEKSESISNAKKCFSKGVQRHFARTFDSKLPKKLGLSTGRKRILINFKVNKEGKSEDIRVKAPHPEIVDEVINVIRRLPKIKPGYQKGKPVSVKYAIPFTIIVN</sequence>
<name>A0A7L8AFT2_9FLAO</name>
<dbReference type="EMBL" id="CP061813">
    <property type="protein sequence ID" value="QOD60804.1"/>
    <property type="molecule type" value="Genomic_DNA"/>
</dbReference>
<dbReference type="SUPFAM" id="SSF74653">
    <property type="entry name" value="TolA/TonB C-terminal domain"/>
    <property type="match status" value="1"/>
</dbReference>
<reference evidence="3 4" key="1">
    <citation type="journal article" date="2016" name="Int. J. Syst. Evol. Microbiol.">
        <title>Polaribacter haliotis sp. nov., isolated from the gut of abalone Haliotis discus hannai.</title>
        <authorList>
            <person name="Kim Y.O."/>
            <person name="Park I.S."/>
            <person name="Park S."/>
            <person name="Nam B.H."/>
            <person name="Park J.M."/>
            <person name="Kim D.G."/>
            <person name="Yoon J.H."/>
        </authorList>
    </citation>
    <scope>NUCLEOTIDE SEQUENCE [LARGE SCALE GENOMIC DNA]</scope>
    <source>
        <strain evidence="3 4">KCTC 52418</strain>
    </source>
</reference>
<feature type="chain" id="PRO_5033020944" evidence="1">
    <location>
        <begin position="22"/>
        <end position="474"/>
    </location>
</feature>
<dbReference type="Proteomes" id="UP000516764">
    <property type="component" value="Chromosome"/>
</dbReference>
<feature type="signal peptide" evidence="1">
    <location>
        <begin position="1"/>
        <end position="21"/>
    </location>
</feature>
<dbReference type="AlphaFoldDB" id="A0A7L8AFT2"/>
<protein>
    <submittedName>
        <fullName evidence="3">Energy transducer TonB</fullName>
    </submittedName>
</protein>
<dbReference type="GO" id="GO:0055085">
    <property type="term" value="P:transmembrane transport"/>
    <property type="evidence" value="ECO:0007669"/>
    <property type="project" value="InterPro"/>
</dbReference>
<dbReference type="OrthoDB" id="1198199at2"/>
<gene>
    <name evidence="3" type="ORF">H9I45_15920</name>
</gene>
<evidence type="ECO:0000256" key="1">
    <source>
        <dbReference type="SAM" id="SignalP"/>
    </source>
</evidence>
<proteinExistence type="predicted"/>
<keyword evidence="4" id="KW-1185">Reference proteome</keyword>
<dbReference type="Gene3D" id="3.30.1150.10">
    <property type="match status" value="1"/>
</dbReference>
<organism evidence="3 4">
    <name type="scientific">Polaribacter haliotis</name>
    <dbReference type="NCBI Taxonomy" id="1888915"/>
    <lineage>
        <taxon>Bacteria</taxon>
        <taxon>Pseudomonadati</taxon>
        <taxon>Bacteroidota</taxon>
        <taxon>Flavobacteriia</taxon>
        <taxon>Flavobacteriales</taxon>
        <taxon>Flavobacteriaceae</taxon>
    </lineage>
</organism>
<dbReference type="Pfam" id="PF03544">
    <property type="entry name" value="TonB_C"/>
    <property type="match status" value="1"/>
</dbReference>
<feature type="domain" description="TonB C-terminal" evidence="2">
    <location>
        <begin position="414"/>
        <end position="469"/>
    </location>
</feature>
<evidence type="ECO:0000259" key="2">
    <source>
        <dbReference type="Pfam" id="PF03544"/>
    </source>
</evidence>
<dbReference type="RefSeq" id="WP_088354140.1">
    <property type="nucleotide sequence ID" value="NZ_CP061813.1"/>
</dbReference>
<dbReference type="InterPro" id="IPR037682">
    <property type="entry name" value="TonB_C"/>
</dbReference>
<accession>A0A7L8AFT2</accession>
<dbReference type="KEGG" id="phal:H9I45_15920"/>
<evidence type="ECO:0000313" key="3">
    <source>
        <dbReference type="EMBL" id="QOD60804.1"/>
    </source>
</evidence>
<evidence type="ECO:0000313" key="4">
    <source>
        <dbReference type="Proteomes" id="UP000516764"/>
    </source>
</evidence>